<reference evidence="2" key="1">
    <citation type="submission" date="2019-12" db="EMBL/GenBank/DDBJ databases">
        <title>Genome sequencing and annotation of Brassica cretica.</title>
        <authorList>
            <person name="Studholme D.J."/>
            <person name="Sarris P."/>
        </authorList>
    </citation>
    <scope>NUCLEOTIDE SEQUENCE</scope>
    <source>
        <strain evidence="2">PFS-109/04</strain>
        <tissue evidence="2">Leaf</tissue>
    </source>
</reference>
<feature type="region of interest" description="Disordered" evidence="1">
    <location>
        <begin position="1"/>
        <end position="23"/>
    </location>
</feature>
<protein>
    <submittedName>
        <fullName evidence="2">Uncharacterized protein</fullName>
    </submittedName>
</protein>
<sequence>MSTDNADNVQTPLNGSSGTDLHTPAADISAANAAALEEFKKMFATYEKRLNSSIFGNMEGYPYRKFFISRRKGSDPETEPGKLHSGEPGFLLAGILGTGVPSSGDPEAGVLPRVWRNSIPEYFSPTLNVPPAKSQGTIPRRGKKLQLQHQNRKEHQVC</sequence>
<dbReference type="EMBL" id="QGKX02000004">
    <property type="protein sequence ID" value="KAF3604383.1"/>
    <property type="molecule type" value="Genomic_DNA"/>
</dbReference>
<dbReference type="Proteomes" id="UP000712600">
    <property type="component" value="Unassembled WGS sequence"/>
</dbReference>
<evidence type="ECO:0000313" key="2">
    <source>
        <dbReference type="EMBL" id="KAF3604383.1"/>
    </source>
</evidence>
<evidence type="ECO:0000313" key="3">
    <source>
        <dbReference type="Proteomes" id="UP000712600"/>
    </source>
</evidence>
<accession>A0A8S9SVM0</accession>
<comment type="caution">
    <text evidence="2">The sequence shown here is derived from an EMBL/GenBank/DDBJ whole genome shotgun (WGS) entry which is preliminary data.</text>
</comment>
<feature type="compositionally biased region" description="Polar residues" evidence="1">
    <location>
        <begin position="1"/>
        <end position="20"/>
    </location>
</feature>
<feature type="compositionally biased region" description="Basic residues" evidence="1">
    <location>
        <begin position="140"/>
        <end position="150"/>
    </location>
</feature>
<gene>
    <name evidence="2" type="ORF">F2Q69_00037727</name>
</gene>
<feature type="region of interest" description="Disordered" evidence="1">
    <location>
        <begin position="128"/>
        <end position="158"/>
    </location>
</feature>
<evidence type="ECO:0000256" key="1">
    <source>
        <dbReference type="SAM" id="MobiDB-lite"/>
    </source>
</evidence>
<proteinExistence type="predicted"/>
<dbReference type="AlphaFoldDB" id="A0A8S9SVM0"/>
<organism evidence="2 3">
    <name type="scientific">Brassica cretica</name>
    <name type="common">Mustard</name>
    <dbReference type="NCBI Taxonomy" id="69181"/>
    <lineage>
        <taxon>Eukaryota</taxon>
        <taxon>Viridiplantae</taxon>
        <taxon>Streptophyta</taxon>
        <taxon>Embryophyta</taxon>
        <taxon>Tracheophyta</taxon>
        <taxon>Spermatophyta</taxon>
        <taxon>Magnoliopsida</taxon>
        <taxon>eudicotyledons</taxon>
        <taxon>Gunneridae</taxon>
        <taxon>Pentapetalae</taxon>
        <taxon>rosids</taxon>
        <taxon>malvids</taxon>
        <taxon>Brassicales</taxon>
        <taxon>Brassicaceae</taxon>
        <taxon>Brassiceae</taxon>
        <taxon>Brassica</taxon>
    </lineage>
</organism>
<name>A0A8S9SVM0_BRACR</name>